<sequence>MRSAKTIWLEPSPTPVTVLAFDHIHAIPNESAGYNQPARATLRARSTPRSGCCSWTRSETVFCASLLRPPFSVLTPAYSPALADNPKVAASRPPQTTGRERELEIIAVVGIAQLAKSVPRAGLAAHGHEAGLSVVRAQRPGGQGLPEVVLEQSARSPVIAWLGGCSGQCWATGLGRVRLLKQTTRIAY</sequence>
<evidence type="ECO:0000313" key="2">
    <source>
        <dbReference type="Proteomes" id="UP000815677"/>
    </source>
</evidence>
<proteinExistence type="predicted"/>
<dbReference type="EMBL" id="DF849320">
    <property type="protein sequence ID" value="GAT56641.1"/>
    <property type="molecule type" value="Genomic_DNA"/>
</dbReference>
<reference evidence="1" key="1">
    <citation type="submission" date="2014-09" db="EMBL/GenBank/DDBJ databases">
        <title>Genome sequence of the luminous mushroom Mycena chlorophos for searching fungal bioluminescence genes.</title>
        <authorList>
            <person name="Tanaka Y."/>
            <person name="Kasuga D."/>
            <person name="Oba Y."/>
            <person name="Hase S."/>
            <person name="Sato K."/>
            <person name="Oba Y."/>
            <person name="Sakakibara Y."/>
        </authorList>
    </citation>
    <scope>NUCLEOTIDE SEQUENCE</scope>
</reference>
<evidence type="ECO:0000313" key="1">
    <source>
        <dbReference type="EMBL" id="GAT56641.1"/>
    </source>
</evidence>
<accession>A0ABQ0M001</accession>
<dbReference type="Proteomes" id="UP000815677">
    <property type="component" value="Unassembled WGS sequence"/>
</dbReference>
<gene>
    <name evidence="1" type="ORF">MCHLO_13270</name>
</gene>
<protein>
    <submittedName>
        <fullName evidence="1">Uncharacterized protein</fullName>
    </submittedName>
</protein>
<keyword evidence="2" id="KW-1185">Reference proteome</keyword>
<organism evidence="1 2">
    <name type="scientific">Mycena chlorophos</name>
    <name type="common">Agaric fungus</name>
    <name type="synonym">Agaricus chlorophos</name>
    <dbReference type="NCBI Taxonomy" id="658473"/>
    <lineage>
        <taxon>Eukaryota</taxon>
        <taxon>Fungi</taxon>
        <taxon>Dikarya</taxon>
        <taxon>Basidiomycota</taxon>
        <taxon>Agaricomycotina</taxon>
        <taxon>Agaricomycetes</taxon>
        <taxon>Agaricomycetidae</taxon>
        <taxon>Agaricales</taxon>
        <taxon>Marasmiineae</taxon>
        <taxon>Mycenaceae</taxon>
        <taxon>Mycena</taxon>
    </lineage>
</organism>
<name>A0ABQ0M001_MYCCL</name>